<dbReference type="InterPro" id="IPR045851">
    <property type="entry name" value="AMP-bd_C_sf"/>
</dbReference>
<feature type="transmembrane region" description="Helical" evidence="2">
    <location>
        <begin position="597"/>
        <end position="617"/>
    </location>
</feature>
<dbReference type="PANTHER" id="PTHR33927:SF5">
    <property type="entry name" value="ENZYME, PUTATIVE (AFU_ORTHOLOGUE AFUA_8G01222)-RELATED"/>
    <property type="match status" value="1"/>
</dbReference>
<dbReference type="EMBL" id="JABXXO010000010">
    <property type="protein sequence ID" value="KAF7767990.1"/>
    <property type="molecule type" value="Genomic_DNA"/>
</dbReference>
<dbReference type="AlphaFoldDB" id="A0A8H7EZB2"/>
<dbReference type="InterPro" id="IPR020845">
    <property type="entry name" value="AMP-binding_CS"/>
</dbReference>
<dbReference type="PANTHER" id="PTHR33927">
    <property type="entry name" value="TRANSMEMBRANE PROTEIN"/>
    <property type="match status" value="1"/>
</dbReference>
<feature type="transmembrane region" description="Helical" evidence="2">
    <location>
        <begin position="782"/>
        <end position="799"/>
    </location>
</feature>
<sequence length="1005" mass="110914">MAILHPRQDLFCGLSPLDKSLFYRFGIGETIKSPFSCIHHAFEYHASLQPSALAVVNFEESITYGELDRRANCLATYLKDMGIETDSRICVLVERCIPMVVAILGVLKAGAAYIPLDGNVVSDSTLRHALEESGIEMVLTLPKFTSRVEGKHIINLEQVICASSSTHCAKPKDLATADGGAYVIFTSGTTGSPKGVDVSHKNVTNLLCMAPGNLHMAPGVRVSQLLNISFDMAAWEILGSMCNGCTLYLRGKSSKEWRAVMKLVDVIIATPSMLLPHNPQDYPNVKVVAVAGEPCPKYLADSWASHAKFYNCCGPTEVTIVNTMQLHSPGRPLTIGKPNPNTNVYVLDPDTSEPVPIGAPGLMWAGGACVTRGYVNLPGKSMECYRPDPFIDKHGLMFNTGDLGRWNEDGTLEVLGRLDNQVKIKGFRVELDGVASAIEAVPGILSATALLIEGELWGFVTPVVAKTEDIQAAVSKVQPYYATPTRILHLNEFPKTENGKIDKRKLQQAAIDSQYRESGSVKTVSEPPTALPSSPGHSPVPEIAIGDHCSSASTLTKTGIPFTSKEELAWAGYEDDDMPNKNQGRFVRNLRHLIFTLYRRLFGIVFVINMCIFIWLCTKGVDAQRVGGLVIVNLFSAVLMRQEYVVNSFFNTCCSVPPSWPLSIRRVCARVYHIGGLHSGFAVSGVIWFILFTGQATKQSSNHDKISIPTLTMTYIILVFLIGVVFLAYPTFRSRQHNKFEVSHRFLGWAATAMVWCQFVLLANDYKGYKALGYCLTSDPHFWLLCILTTSIILPWLRLRKVPVHSEVLSRHAVRFHFEYTTPIAGSFTRISDDPLFEWHGFATVPVPGKKGYSLVVSRAGDWTAKQIDNPPTHLWIRGVPTFGVLRIVPLFRRLVVVATGSGIGPCAPVIFEQRVPIKLLWTSPNVRETFGDNFVDSILEKSPDAVLYDTRKHGKPDMVKLTYRLVKEFDAEAVAIISNRKLTEKVVYGMTSRGIPAFGAIWDS</sequence>
<keyword evidence="2" id="KW-0472">Membrane</keyword>
<evidence type="ECO:0000313" key="5">
    <source>
        <dbReference type="Proteomes" id="UP000629468"/>
    </source>
</evidence>
<dbReference type="InterPro" id="IPR010071">
    <property type="entry name" value="AA_adenyl_dom"/>
</dbReference>
<dbReference type="InterPro" id="IPR042099">
    <property type="entry name" value="ANL_N_sf"/>
</dbReference>
<organism evidence="4 5">
    <name type="scientific">Agaricus bisporus var. burnettii</name>
    <dbReference type="NCBI Taxonomy" id="192524"/>
    <lineage>
        <taxon>Eukaryota</taxon>
        <taxon>Fungi</taxon>
        <taxon>Dikarya</taxon>
        <taxon>Basidiomycota</taxon>
        <taxon>Agaricomycotina</taxon>
        <taxon>Agaricomycetes</taxon>
        <taxon>Agaricomycetidae</taxon>
        <taxon>Agaricales</taxon>
        <taxon>Agaricineae</taxon>
        <taxon>Agaricaceae</taxon>
        <taxon>Agaricus</taxon>
    </lineage>
</organism>
<feature type="transmembrane region" description="Helical" evidence="2">
    <location>
        <begin position="744"/>
        <end position="762"/>
    </location>
</feature>
<dbReference type="Gene3D" id="3.30.300.30">
    <property type="match status" value="1"/>
</dbReference>
<dbReference type="NCBIfam" id="TIGR01733">
    <property type="entry name" value="AA-adenyl-dom"/>
    <property type="match status" value="1"/>
</dbReference>
<comment type="caution">
    <text evidence="4">The sequence shown here is derived from an EMBL/GenBank/DDBJ whole genome shotgun (WGS) entry which is preliminary data.</text>
</comment>
<keyword evidence="2" id="KW-0812">Transmembrane</keyword>
<evidence type="ECO:0000259" key="3">
    <source>
        <dbReference type="Pfam" id="PF00501"/>
    </source>
</evidence>
<evidence type="ECO:0000256" key="2">
    <source>
        <dbReference type="SAM" id="Phobius"/>
    </source>
</evidence>
<feature type="transmembrane region" description="Helical" evidence="2">
    <location>
        <begin position="671"/>
        <end position="692"/>
    </location>
</feature>
<name>A0A8H7EZB2_AGABI</name>
<dbReference type="Pfam" id="PF00501">
    <property type="entry name" value="AMP-binding"/>
    <property type="match status" value="1"/>
</dbReference>
<dbReference type="InterPro" id="IPR023298">
    <property type="entry name" value="ATPase_P-typ_TM_dom_sf"/>
</dbReference>
<keyword evidence="2" id="KW-1133">Transmembrane helix</keyword>
<reference evidence="4 5" key="1">
    <citation type="journal article" name="Sci. Rep.">
        <title>Telomere-to-telomere assembled and centromere annotated genomes of the two main subspecies of the button mushroom Agaricus bisporus reveal especially polymorphic chromosome ends.</title>
        <authorList>
            <person name="Sonnenberg A.S.M."/>
            <person name="Sedaghat-Telgerd N."/>
            <person name="Lavrijssen B."/>
            <person name="Ohm R.A."/>
            <person name="Hendrickx P.M."/>
            <person name="Scholtmeijer K."/>
            <person name="Baars J.J.P."/>
            <person name="van Peer A."/>
        </authorList>
    </citation>
    <scope>NUCLEOTIDE SEQUENCE [LARGE SCALE GENOMIC DNA]</scope>
    <source>
        <strain evidence="4 5">H119_p4</strain>
    </source>
</reference>
<evidence type="ECO:0000313" key="4">
    <source>
        <dbReference type="EMBL" id="KAF7767990.1"/>
    </source>
</evidence>
<dbReference type="Proteomes" id="UP000629468">
    <property type="component" value="Unassembled WGS sequence"/>
</dbReference>
<protein>
    <recommendedName>
        <fullName evidence="3">AMP-dependent synthetase/ligase domain-containing protein</fullName>
    </recommendedName>
</protein>
<gene>
    <name evidence="4" type="ORF">Agabi119p4_7233</name>
</gene>
<feature type="region of interest" description="Disordered" evidence="1">
    <location>
        <begin position="514"/>
        <end position="537"/>
    </location>
</feature>
<dbReference type="Gene3D" id="3.40.50.12780">
    <property type="entry name" value="N-terminal domain of ligase-like"/>
    <property type="match status" value="1"/>
</dbReference>
<dbReference type="SUPFAM" id="SSF56801">
    <property type="entry name" value="Acetyl-CoA synthetase-like"/>
    <property type="match status" value="1"/>
</dbReference>
<dbReference type="PROSITE" id="PS00455">
    <property type="entry name" value="AMP_BINDING"/>
    <property type="match status" value="1"/>
</dbReference>
<dbReference type="InterPro" id="IPR000873">
    <property type="entry name" value="AMP-dep_synth/lig_dom"/>
</dbReference>
<evidence type="ECO:0000256" key="1">
    <source>
        <dbReference type="SAM" id="MobiDB-lite"/>
    </source>
</evidence>
<dbReference type="SUPFAM" id="SSF81665">
    <property type="entry name" value="Calcium ATPase, transmembrane domain M"/>
    <property type="match status" value="1"/>
</dbReference>
<proteinExistence type="predicted"/>
<feature type="domain" description="AMP-dependent synthetase/ligase" evidence="3">
    <location>
        <begin position="42"/>
        <end position="374"/>
    </location>
</feature>
<dbReference type="InterPro" id="IPR052979">
    <property type="entry name" value="Adenylate-forming_domain"/>
</dbReference>
<feature type="transmembrane region" description="Helical" evidence="2">
    <location>
        <begin position="712"/>
        <end position="732"/>
    </location>
</feature>
<accession>A0A8H7EZB2</accession>